<keyword evidence="1" id="KW-1133">Transmembrane helix</keyword>
<sequence length="183" mass="20751">MTFSEGIVTVVALHCLGCCAEKEACNIFDPGKRETNEKLEELGYNGIMNLLDLRRVVILFFIVLAGQAEAVIKVFPLTESMFFKRKRLDIGKVKEGAKQKGRILRGFVRFGGVVVCAFRVHCFFLFYFFAIGNLEKRVGRREMMGGKRDRGCFLLVLKVFENLEVDFLVNSDNAFGGMGREEE</sequence>
<organism evidence="4">
    <name type="scientific">Enterobius vermicularis</name>
    <name type="common">Human pinworm</name>
    <dbReference type="NCBI Taxonomy" id="51028"/>
    <lineage>
        <taxon>Eukaryota</taxon>
        <taxon>Metazoa</taxon>
        <taxon>Ecdysozoa</taxon>
        <taxon>Nematoda</taxon>
        <taxon>Chromadorea</taxon>
        <taxon>Rhabditida</taxon>
        <taxon>Spirurina</taxon>
        <taxon>Oxyuridomorpha</taxon>
        <taxon>Oxyuroidea</taxon>
        <taxon>Oxyuridae</taxon>
        <taxon>Enterobius</taxon>
    </lineage>
</organism>
<dbReference type="WBParaSite" id="EVEC_0000603801-mRNA-1">
    <property type="protein sequence ID" value="EVEC_0000603801-mRNA-1"/>
    <property type="gene ID" value="EVEC_0000603801"/>
</dbReference>
<feature type="transmembrane region" description="Helical" evidence="1">
    <location>
        <begin position="107"/>
        <end position="130"/>
    </location>
</feature>
<keyword evidence="1" id="KW-0812">Transmembrane</keyword>
<evidence type="ECO:0000313" key="3">
    <source>
        <dbReference type="Proteomes" id="UP000274131"/>
    </source>
</evidence>
<reference evidence="2 3" key="2">
    <citation type="submission" date="2018-10" db="EMBL/GenBank/DDBJ databases">
        <authorList>
            <consortium name="Pathogen Informatics"/>
        </authorList>
    </citation>
    <scope>NUCLEOTIDE SEQUENCE [LARGE SCALE GENOMIC DNA]</scope>
</reference>
<reference evidence="4" key="1">
    <citation type="submission" date="2017-02" db="UniProtKB">
        <authorList>
            <consortium name="WormBaseParasite"/>
        </authorList>
    </citation>
    <scope>IDENTIFICATION</scope>
</reference>
<name>A0A0N4V6Y8_ENTVE</name>
<dbReference type="AlphaFoldDB" id="A0A0N4V6Y8"/>
<dbReference type="EMBL" id="UXUI01008226">
    <property type="protein sequence ID" value="VDD90898.1"/>
    <property type="molecule type" value="Genomic_DNA"/>
</dbReference>
<feature type="transmembrane region" description="Helical" evidence="1">
    <location>
        <begin position="56"/>
        <end position="77"/>
    </location>
</feature>
<accession>A0A0N4V6Y8</accession>
<evidence type="ECO:0000256" key="1">
    <source>
        <dbReference type="SAM" id="Phobius"/>
    </source>
</evidence>
<dbReference type="Proteomes" id="UP000274131">
    <property type="component" value="Unassembled WGS sequence"/>
</dbReference>
<keyword evidence="3" id="KW-1185">Reference proteome</keyword>
<keyword evidence="1" id="KW-0472">Membrane</keyword>
<evidence type="ECO:0000313" key="2">
    <source>
        <dbReference type="EMBL" id="VDD90898.1"/>
    </source>
</evidence>
<gene>
    <name evidence="2" type="ORF">EVEC_LOCUS5649</name>
</gene>
<evidence type="ECO:0000313" key="4">
    <source>
        <dbReference type="WBParaSite" id="EVEC_0000603801-mRNA-1"/>
    </source>
</evidence>
<proteinExistence type="predicted"/>
<protein>
    <submittedName>
        <fullName evidence="4">Secreted protein</fullName>
    </submittedName>
</protein>